<name>U1XA37_ANEAE</name>
<gene>
    <name evidence="2" type="ORF">HMPREF0083_00087</name>
</gene>
<dbReference type="Proteomes" id="UP000016511">
    <property type="component" value="Unassembled WGS sequence"/>
</dbReference>
<dbReference type="AlphaFoldDB" id="U1XA37"/>
<evidence type="ECO:0000313" key="3">
    <source>
        <dbReference type="Proteomes" id="UP000016511"/>
    </source>
</evidence>
<evidence type="ECO:0000313" key="2">
    <source>
        <dbReference type="EMBL" id="ERI11810.1"/>
    </source>
</evidence>
<feature type="transmembrane region" description="Helical" evidence="1">
    <location>
        <begin position="31"/>
        <end position="49"/>
    </location>
</feature>
<protein>
    <submittedName>
        <fullName evidence="2">Uncharacterized protein</fullName>
    </submittedName>
</protein>
<keyword evidence="1" id="KW-1133">Transmembrane helix</keyword>
<accession>U1XA37</accession>
<sequence length="50" mass="6183">MHLLSSTLWIINRHGKITKKETVLFLFSKLVFHYLFKFLQYFTISFLYIR</sequence>
<dbReference type="HOGENOM" id="CLU_3113974_0_0_9"/>
<dbReference type="EMBL" id="AWSJ01000006">
    <property type="protein sequence ID" value="ERI11810.1"/>
    <property type="molecule type" value="Genomic_DNA"/>
</dbReference>
<keyword evidence="3" id="KW-1185">Reference proteome</keyword>
<organism evidence="2 3">
    <name type="scientific">Aneurinibacillus aneurinilyticus ATCC 12856</name>
    <dbReference type="NCBI Taxonomy" id="649747"/>
    <lineage>
        <taxon>Bacteria</taxon>
        <taxon>Bacillati</taxon>
        <taxon>Bacillota</taxon>
        <taxon>Bacilli</taxon>
        <taxon>Bacillales</taxon>
        <taxon>Paenibacillaceae</taxon>
        <taxon>Aneurinibacillus group</taxon>
        <taxon>Aneurinibacillus</taxon>
    </lineage>
</organism>
<proteinExistence type="predicted"/>
<evidence type="ECO:0000256" key="1">
    <source>
        <dbReference type="SAM" id="Phobius"/>
    </source>
</evidence>
<keyword evidence="1" id="KW-0812">Transmembrane</keyword>
<keyword evidence="1" id="KW-0472">Membrane</keyword>
<comment type="caution">
    <text evidence="2">The sequence shown here is derived from an EMBL/GenBank/DDBJ whole genome shotgun (WGS) entry which is preliminary data.</text>
</comment>
<reference evidence="2 3" key="1">
    <citation type="submission" date="2013-08" db="EMBL/GenBank/DDBJ databases">
        <authorList>
            <person name="Weinstock G."/>
            <person name="Sodergren E."/>
            <person name="Wylie T."/>
            <person name="Fulton L."/>
            <person name="Fulton R."/>
            <person name="Fronick C."/>
            <person name="O'Laughlin M."/>
            <person name="Godfrey J."/>
            <person name="Miner T."/>
            <person name="Herter B."/>
            <person name="Appelbaum E."/>
            <person name="Cordes M."/>
            <person name="Lek S."/>
            <person name="Wollam A."/>
            <person name="Pepin K.H."/>
            <person name="Palsikar V.B."/>
            <person name="Mitreva M."/>
            <person name="Wilson R.K."/>
        </authorList>
    </citation>
    <scope>NUCLEOTIDE SEQUENCE [LARGE SCALE GENOMIC DNA]</scope>
    <source>
        <strain evidence="2 3">ATCC 12856</strain>
    </source>
</reference>